<dbReference type="AlphaFoldDB" id="A0A7W7J2T0"/>
<reference evidence="2 3" key="1">
    <citation type="submission" date="2020-08" db="EMBL/GenBank/DDBJ databases">
        <title>Functional genomics of gut bacteria from endangered species of beetles.</title>
        <authorList>
            <person name="Carlos-Shanley C."/>
        </authorList>
    </citation>
    <scope>NUCLEOTIDE SEQUENCE [LARGE SCALE GENOMIC DNA]</scope>
    <source>
        <strain evidence="2 3">S00142</strain>
    </source>
</reference>
<dbReference type="EMBL" id="JACHLD010000011">
    <property type="protein sequence ID" value="MBB4804555.1"/>
    <property type="molecule type" value="Genomic_DNA"/>
</dbReference>
<name>A0A7W7J2T0_9FLAO</name>
<gene>
    <name evidence="2" type="ORF">HNP37_004652</name>
</gene>
<evidence type="ECO:0000313" key="3">
    <source>
        <dbReference type="Proteomes" id="UP000561681"/>
    </source>
</evidence>
<organism evidence="2 3">
    <name type="scientific">Flavobacterium nitrogenifigens</name>
    <dbReference type="NCBI Taxonomy" id="1617283"/>
    <lineage>
        <taxon>Bacteria</taxon>
        <taxon>Pseudomonadati</taxon>
        <taxon>Bacteroidota</taxon>
        <taxon>Flavobacteriia</taxon>
        <taxon>Flavobacteriales</taxon>
        <taxon>Flavobacteriaceae</taxon>
        <taxon>Flavobacterium</taxon>
    </lineage>
</organism>
<proteinExistence type="predicted"/>
<dbReference type="RefSeq" id="WP_184167889.1">
    <property type="nucleotide sequence ID" value="NZ_JACHLD010000011.1"/>
</dbReference>
<keyword evidence="1" id="KW-1133">Transmembrane helix</keyword>
<dbReference type="Proteomes" id="UP000561681">
    <property type="component" value="Unassembled WGS sequence"/>
</dbReference>
<sequence>MTGITEKLSKSQLRICLIIFIFAGTVFCLYKITSSLLLYRTESIKIDGISVIKPVCREQGKVLDFPELSRKRKDIHSGLNSRIDSIVHESGSSDLDKNYNSKPEGF</sequence>
<keyword evidence="3" id="KW-1185">Reference proteome</keyword>
<keyword evidence="1" id="KW-0472">Membrane</keyword>
<protein>
    <submittedName>
        <fullName evidence="2">Uncharacterized protein</fullName>
    </submittedName>
</protein>
<accession>A0A7W7J2T0</accession>
<feature type="transmembrane region" description="Helical" evidence="1">
    <location>
        <begin position="12"/>
        <end position="30"/>
    </location>
</feature>
<evidence type="ECO:0000256" key="1">
    <source>
        <dbReference type="SAM" id="Phobius"/>
    </source>
</evidence>
<comment type="caution">
    <text evidence="2">The sequence shown here is derived from an EMBL/GenBank/DDBJ whole genome shotgun (WGS) entry which is preliminary data.</text>
</comment>
<evidence type="ECO:0000313" key="2">
    <source>
        <dbReference type="EMBL" id="MBB4804555.1"/>
    </source>
</evidence>
<keyword evidence="1" id="KW-0812">Transmembrane</keyword>